<dbReference type="InterPro" id="IPR043530">
    <property type="entry name" value="CD74_antigen"/>
</dbReference>
<dbReference type="Pfam" id="PF09307">
    <property type="entry name" value="MHC2-interact"/>
    <property type="match status" value="1"/>
</dbReference>
<dbReference type="PANTHER" id="PTHR14093">
    <property type="entry name" value="HLA CLASS II GAMMA CHAIN"/>
    <property type="match status" value="1"/>
</dbReference>
<keyword evidence="7" id="KW-1133">Transmembrane helix</keyword>
<keyword evidence="7" id="KW-0812">Transmembrane</keyword>
<dbReference type="GO" id="GO:0006886">
    <property type="term" value="P:intracellular protein transport"/>
    <property type="evidence" value="ECO:0007669"/>
    <property type="project" value="InterPro"/>
</dbReference>
<keyword evidence="10" id="KW-1185">Reference proteome</keyword>
<dbReference type="GO" id="GO:0005737">
    <property type="term" value="C:cytoplasm"/>
    <property type="evidence" value="ECO:0007669"/>
    <property type="project" value="TreeGrafter"/>
</dbReference>
<keyword evidence="4" id="KW-0325">Glycoprotein</keyword>
<dbReference type="EMBL" id="WNTK01000002">
    <property type="protein sequence ID" value="KAG9491216.1"/>
    <property type="molecule type" value="Genomic_DNA"/>
</dbReference>
<dbReference type="InterPro" id="IPR036857">
    <property type="entry name" value="Thyroglobulin_1_sf"/>
</dbReference>
<dbReference type="GO" id="GO:0009986">
    <property type="term" value="C:cell surface"/>
    <property type="evidence" value="ECO:0007669"/>
    <property type="project" value="TreeGrafter"/>
</dbReference>
<accession>A0A8J6FNP6</accession>
<dbReference type="InterPro" id="IPR052001">
    <property type="entry name" value="MHC-II_Gamma/Thyroglobulin"/>
</dbReference>
<name>A0A8J6FNP6_ELECQ</name>
<dbReference type="PANTHER" id="PTHR14093:SF17">
    <property type="entry name" value="HLA CLASS II HISTOCOMPATIBILITY ANTIGEN GAMMA CHAIN"/>
    <property type="match status" value="1"/>
</dbReference>
<dbReference type="InterPro" id="IPR015386">
    <property type="entry name" value="MHC_II-assoc_invar/CLIP_MHC-bd"/>
</dbReference>
<dbReference type="SMART" id="SM00211">
    <property type="entry name" value="TY"/>
    <property type="match status" value="1"/>
</dbReference>
<comment type="caution">
    <text evidence="6">Lacks conserved residue(s) required for the propagation of feature annotation.</text>
</comment>
<dbReference type="PRINTS" id="PR01990">
    <property type="entry name" value="CD74ANTIGEN"/>
</dbReference>
<dbReference type="CDD" id="cd00191">
    <property type="entry name" value="TY"/>
    <property type="match status" value="1"/>
</dbReference>
<feature type="disulfide bond" evidence="5">
    <location>
        <begin position="191"/>
        <end position="208"/>
    </location>
</feature>
<feature type="transmembrane region" description="Helical" evidence="7">
    <location>
        <begin position="28"/>
        <end position="50"/>
    </location>
</feature>
<keyword evidence="7" id="KW-0472">Membrane</keyword>
<dbReference type="GO" id="GO:0070206">
    <property type="term" value="P:protein trimerization"/>
    <property type="evidence" value="ECO:0007669"/>
    <property type="project" value="InterPro"/>
</dbReference>
<dbReference type="GO" id="GO:0001961">
    <property type="term" value="P:positive regulation of cytokine-mediated signaling pathway"/>
    <property type="evidence" value="ECO:0007669"/>
    <property type="project" value="TreeGrafter"/>
</dbReference>
<dbReference type="GO" id="GO:0002830">
    <property type="term" value="P:positive regulation of type 2 immune response"/>
    <property type="evidence" value="ECO:0007669"/>
    <property type="project" value="TreeGrafter"/>
</dbReference>
<evidence type="ECO:0000313" key="10">
    <source>
        <dbReference type="Proteomes" id="UP000770717"/>
    </source>
</evidence>
<dbReference type="GO" id="GO:0070374">
    <property type="term" value="P:positive regulation of ERK1 and ERK2 cascade"/>
    <property type="evidence" value="ECO:0007669"/>
    <property type="project" value="TreeGrafter"/>
</dbReference>
<dbReference type="InterPro" id="IPR000716">
    <property type="entry name" value="Thyroglobulin_1"/>
</dbReference>
<evidence type="ECO:0000256" key="3">
    <source>
        <dbReference type="ARBA" id="ARBA00023157"/>
    </source>
</evidence>
<comment type="caution">
    <text evidence="9">The sequence shown here is derived from an EMBL/GenBank/DDBJ whole genome shotgun (WGS) entry which is preliminary data.</text>
</comment>
<proteinExistence type="predicted"/>
<feature type="non-terminal residue" evidence="9">
    <location>
        <position position="248"/>
    </location>
</feature>
<evidence type="ECO:0000256" key="4">
    <source>
        <dbReference type="ARBA" id="ARBA00023180"/>
    </source>
</evidence>
<dbReference type="Gene3D" id="4.10.800.10">
    <property type="entry name" value="Thyroglobulin type-1"/>
    <property type="match status" value="1"/>
</dbReference>
<reference evidence="9" key="1">
    <citation type="thesis" date="2020" institute="ProQuest LLC" country="789 East Eisenhower Parkway, Ann Arbor, MI, USA">
        <title>Comparative Genomics and Chromosome Evolution.</title>
        <authorList>
            <person name="Mudd A.B."/>
        </authorList>
    </citation>
    <scope>NUCLEOTIDE SEQUENCE</scope>
    <source>
        <strain evidence="9">HN-11 Male</strain>
        <tissue evidence="9">Kidney and liver</tissue>
    </source>
</reference>
<feature type="disulfide bond" evidence="5">
    <location>
        <begin position="228"/>
        <end position="247"/>
    </location>
</feature>
<evidence type="ECO:0000259" key="8">
    <source>
        <dbReference type="PROSITE" id="PS51162"/>
    </source>
</evidence>
<dbReference type="GO" id="GO:0019882">
    <property type="term" value="P:antigen processing and presentation"/>
    <property type="evidence" value="ECO:0007669"/>
    <property type="project" value="InterPro"/>
</dbReference>
<evidence type="ECO:0000256" key="6">
    <source>
        <dbReference type="PROSITE-ProRule" id="PRU00500"/>
    </source>
</evidence>
<organism evidence="9 10">
    <name type="scientific">Eleutherodactylus coqui</name>
    <name type="common">Puerto Rican coqui</name>
    <dbReference type="NCBI Taxonomy" id="57060"/>
    <lineage>
        <taxon>Eukaryota</taxon>
        <taxon>Metazoa</taxon>
        <taxon>Chordata</taxon>
        <taxon>Craniata</taxon>
        <taxon>Vertebrata</taxon>
        <taxon>Euteleostomi</taxon>
        <taxon>Amphibia</taxon>
        <taxon>Batrachia</taxon>
        <taxon>Anura</taxon>
        <taxon>Neobatrachia</taxon>
        <taxon>Hyloidea</taxon>
        <taxon>Eleutherodactylidae</taxon>
        <taxon>Eleutherodactylinae</taxon>
        <taxon>Eleutherodactylus</taxon>
        <taxon>Eleutherodactylus</taxon>
    </lineage>
</organism>
<keyword evidence="2" id="KW-0964">Secreted</keyword>
<dbReference type="GO" id="GO:0002286">
    <property type="term" value="P:T cell activation involved in immune response"/>
    <property type="evidence" value="ECO:0007669"/>
    <property type="project" value="TreeGrafter"/>
</dbReference>
<dbReference type="OrthoDB" id="406800at2759"/>
<gene>
    <name evidence="9" type="ORF">GDO78_006535</name>
</gene>
<dbReference type="PIRSF" id="PIRSF001992">
    <property type="entry name" value="CD74_antigen"/>
    <property type="match status" value="1"/>
</dbReference>
<dbReference type="SUPFAM" id="SSF57610">
    <property type="entry name" value="Thyroglobulin type-1 domain"/>
    <property type="match status" value="1"/>
</dbReference>
<dbReference type="PROSITE" id="PS51162">
    <property type="entry name" value="THYROGLOBULIN_1_2"/>
    <property type="match status" value="1"/>
</dbReference>
<sequence length="248" mass="28438">MSEGPQEAKKLSPKTQLQLTLTCNRRNVVPALSIFVALLIAGQAVSVYFLSQQQSKINELDLTTKQLKLNDMIDKLPGSPPSQQRPKLRIATFNAPMALRNDGTMELLEKAAMDSNGVGDAVRYMLQMQNPMKKYPSFNGTVLENLRKLRRSLSYEEWTVFDTWMQQWYLFYLVQNSKELETPGAPLMTECQRRAQAHVQLGAYRPQCDKNGNYKPMQCQWNIHYCWCVYSNGTEIPETRARTKVDCS</sequence>
<evidence type="ECO:0000256" key="1">
    <source>
        <dbReference type="ARBA" id="ARBA00004613"/>
    </source>
</evidence>
<dbReference type="Pfam" id="PF08831">
    <property type="entry name" value="MHCassoc_trimer"/>
    <property type="match status" value="1"/>
</dbReference>
<dbReference type="Proteomes" id="UP000770717">
    <property type="component" value="Unassembled WGS sequence"/>
</dbReference>
<dbReference type="InterPro" id="IPR036613">
    <property type="entry name" value="MHCII_invariant_trimer_sf"/>
</dbReference>
<dbReference type="GO" id="GO:0004896">
    <property type="term" value="F:cytokine receptor activity"/>
    <property type="evidence" value="ECO:0007669"/>
    <property type="project" value="TreeGrafter"/>
</dbReference>
<dbReference type="GO" id="GO:0035718">
    <property type="term" value="F:macrophage migration inhibitory factor binding"/>
    <property type="evidence" value="ECO:0007669"/>
    <property type="project" value="InterPro"/>
</dbReference>
<dbReference type="InterPro" id="IPR022339">
    <property type="entry name" value="MHC_II-assoc_invar_chain"/>
</dbReference>
<evidence type="ECO:0000313" key="9">
    <source>
        <dbReference type="EMBL" id="KAG9491216.1"/>
    </source>
</evidence>
<dbReference type="GO" id="GO:0042289">
    <property type="term" value="F:MHC class II protein binding"/>
    <property type="evidence" value="ECO:0007669"/>
    <property type="project" value="InterPro"/>
</dbReference>
<keyword evidence="3 5" id="KW-1015">Disulfide bond</keyword>
<feature type="disulfide bond" evidence="5 6">
    <location>
        <begin position="219"/>
        <end position="226"/>
    </location>
</feature>
<dbReference type="Gene3D" id="1.10.870.10">
    <property type="entry name" value="MHC class II-associated invariant chain, trimerisation domain"/>
    <property type="match status" value="1"/>
</dbReference>
<evidence type="ECO:0000256" key="7">
    <source>
        <dbReference type="SAM" id="Phobius"/>
    </source>
</evidence>
<dbReference type="GO" id="GO:0060907">
    <property type="term" value="P:positive regulation of macrophage cytokine production"/>
    <property type="evidence" value="ECO:0007669"/>
    <property type="project" value="TreeGrafter"/>
</dbReference>
<dbReference type="Pfam" id="PF00086">
    <property type="entry name" value="Thyroglobulin_1"/>
    <property type="match status" value="1"/>
</dbReference>
<dbReference type="GO" id="GO:0016020">
    <property type="term" value="C:membrane"/>
    <property type="evidence" value="ECO:0007669"/>
    <property type="project" value="InterPro"/>
</dbReference>
<dbReference type="AlphaFoldDB" id="A0A8J6FNP6"/>
<evidence type="ECO:0000256" key="5">
    <source>
        <dbReference type="PIRSR" id="PIRSR001992-1"/>
    </source>
</evidence>
<dbReference type="SUPFAM" id="SSF48305">
    <property type="entry name" value="Class II MHC-associated invariant chain ectoplasmic trimerization domain"/>
    <property type="match status" value="1"/>
</dbReference>
<dbReference type="GO" id="GO:0043518">
    <property type="term" value="P:negative regulation of DNA damage response, signal transduction by p53 class mediator"/>
    <property type="evidence" value="ECO:0007669"/>
    <property type="project" value="TreeGrafter"/>
</dbReference>
<feature type="domain" description="Thyroglobulin type-1" evidence="8">
    <location>
        <begin position="188"/>
        <end position="247"/>
    </location>
</feature>
<comment type="subcellular location">
    <subcellularLocation>
        <location evidence="1">Secreted</location>
    </subcellularLocation>
</comment>
<protein>
    <recommendedName>
        <fullName evidence="8">Thyroglobulin type-1 domain-containing protein</fullName>
    </recommendedName>
</protein>
<dbReference type="PROSITE" id="PS00484">
    <property type="entry name" value="THYROGLOBULIN_1_1"/>
    <property type="match status" value="1"/>
</dbReference>
<dbReference type="GO" id="GO:1902166">
    <property type="term" value="P:negative regulation of intrinsic apoptotic signaling pathway in response to DNA damage by p53 class mediator"/>
    <property type="evidence" value="ECO:0007669"/>
    <property type="project" value="TreeGrafter"/>
</dbReference>
<dbReference type="InterPro" id="IPR011988">
    <property type="entry name" value="MHC_II-assoc_invariant_trimer"/>
</dbReference>
<evidence type="ECO:0000256" key="2">
    <source>
        <dbReference type="ARBA" id="ARBA00022525"/>
    </source>
</evidence>
<dbReference type="GO" id="GO:0005576">
    <property type="term" value="C:extracellular region"/>
    <property type="evidence" value="ECO:0007669"/>
    <property type="project" value="UniProtKB-SubCell"/>
</dbReference>